<dbReference type="SUPFAM" id="SSF49562">
    <property type="entry name" value="C2 domain (Calcium/lipid-binding domain, CaLB)"/>
    <property type="match status" value="1"/>
</dbReference>
<feature type="domain" description="MHD2" evidence="5">
    <location>
        <begin position="1116"/>
        <end position="1238"/>
    </location>
</feature>
<keyword evidence="7" id="KW-1185">Reference proteome</keyword>
<protein>
    <recommendedName>
        <fullName evidence="8">C2 domain containing protein</fullName>
    </recommendedName>
</protein>
<dbReference type="Pfam" id="PF00168">
    <property type="entry name" value="C2"/>
    <property type="match status" value="1"/>
</dbReference>
<dbReference type="InterPro" id="IPR035892">
    <property type="entry name" value="C2_domain_sf"/>
</dbReference>
<proteinExistence type="predicted"/>
<dbReference type="Gene3D" id="2.60.40.150">
    <property type="entry name" value="C2 domain"/>
    <property type="match status" value="1"/>
</dbReference>
<evidence type="ECO:0000256" key="2">
    <source>
        <dbReference type="SAM" id="MobiDB-lite"/>
    </source>
</evidence>
<dbReference type="Gene3D" id="1.20.58.1100">
    <property type="match status" value="1"/>
</dbReference>
<evidence type="ECO:0000259" key="3">
    <source>
        <dbReference type="PROSITE" id="PS50004"/>
    </source>
</evidence>
<evidence type="ECO:0000313" key="7">
    <source>
        <dbReference type="Proteomes" id="UP001316803"/>
    </source>
</evidence>
<dbReference type="PROSITE" id="PS51258">
    <property type="entry name" value="MHD1"/>
    <property type="match status" value="1"/>
</dbReference>
<name>A0AAN8ED40_9EURO</name>
<dbReference type="EMBL" id="JAKLMC020000015">
    <property type="protein sequence ID" value="KAK5952533.1"/>
    <property type="molecule type" value="Genomic_DNA"/>
</dbReference>
<evidence type="ECO:0008006" key="8">
    <source>
        <dbReference type="Google" id="ProtNLM"/>
    </source>
</evidence>
<organism evidence="6 7">
    <name type="scientific">Knufia fluminis</name>
    <dbReference type="NCBI Taxonomy" id="191047"/>
    <lineage>
        <taxon>Eukaryota</taxon>
        <taxon>Fungi</taxon>
        <taxon>Dikarya</taxon>
        <taxon>Ascomycota</taxon>
        <taxon>Pezizomycotina</taxon>
        <taxon>Eurotiomycetes</taxon>
        <taxon>Chaetothyriomycetidae</taxon>
        <taxon>Chaetothyriales</taxon>
        <taxon>Trichomeriaceae</taxon>
        <taxon>Knufia</taxon>
    </lineage>
</organism>
<dbReference type="InterPro" id="IPR014772">
    <property type="entry name" value="Munc13_dom-2"/>
</dbReference>
<dbReference type="InterPro" id="IPR010439">
    <property type="entry name" value="MUN_dom"/>
</dbReference>
<evidence type="ECO:0000313" key="6">
    <source>
        <dbReference type="EMBL" id="KAK5952533.1"/>
    </source>
</evidence>
<dbReference type="PANTHER" id="PTHR47263">
    <property type="entry name" value="ADENYLATE CYCLASE ACTIVATION PROTEIN GIT1"/>
    <property type="match status" value="1"/>
</dbReference>
<accession>A0AAN8ED40</accession>
<feature type="domain" description="C2" evidence="3">
    <location>
        <begin position="899"/>
        <end position="1015"/>
    </location>
</feature>
<feature type="region of interest" description="Disordered" evidence="2">
    <location>
        <begin position="1"/>
        <end position="33"/>
    </location>
</feature>
<dbReference type="SMART" id="SM00239">
    <property type="entry name" value="C2"/>
    <property type="match status" value="1"/>
</dbReference>
<sequence length="1368" mass="157204">MSVSSQHSRVPNRRVNSVQNGNDRTYSTGRPRKKSINGSDAYLYALRVAYLAYLLQPRAKRTRTIQKQVPRAATSASLNDMMKDFQMVRDSKSERYPHGFVKALEKRLQAIIKSEDKRPEYQDPHVRRTFAIFFNHFMDPTFHKQIEEAKRAEDLVLMFFSKATQELSKGKPPHDDGVKRMVDRHLALFVRLMSSVLKEKGWSDERRDLAARLSNLERKLLKHEEDLASPSTETKGESVEEEIPLTYEVKDMPHVQIVGRIFGLRNTMLQSDIDKHKHEWTEEAALRDLKTYQAHLNMGTRWTLSEHDFDTREAFEEWKKNEAPDLSQMVLAIMQTNPTLAKTSGAASLPQFNPRASTIADGQYAELAKTLSPTSGSSYSLEMPDLNGLKIDDRPSTGDDDEHVYTFIPADARGTFRYIMNQAITWDLGDQPNSGANGAMPPLLSKQSAEFLNELALRWRIPKFSRIVLFLDCVREKFSEQMLTLDQLDAAFNYVKEPVQEDNKHKRSSLIMTSLLYDRFKWTVTDFSLMQQILSGLYDGLLRELYGAMMTCYDNKQSPLLGPILAIIDEHIKSDPNFSYSEDDFGHFRQQVSEGLENKARETYAEFVEKEIPGEQETWEFYHVMQLGKRVLEKAQKIQKRYRKNPEILGIEPLSILLQCMLPAFAEDSKAMIESVIETSKAKAQDVPIEDGFELYKELADFRRVYADALPGKPFPYKVEDVLQEFVWKWINATDSQIMGWVEQAIKHDNFQVRNEDKNIPPTEDERHSNSVLDVFRSFNQVIEQVAKLEWDDDLTYAKFMTALSKSLGNGISRYCEVLDQMFHREMDRLTPEQESMARQTTQQKYLQYAKDAWNNEQRVEPFQFYPESFVKLNDISFAIHEWDKLESQMNVDACADVIKRHNPVSLQQRRKITNYVFTIKLVEAEGLKALDVNGFSDPYVVLTDEYQKRLFKTKTIYRNLNPRWDESVDITTQGPLNLIATVWDWDSMKDHDYVGRTSLKLDPNHFGDFLPREYWLNLDTQGRVLVRVSMEGERDDIQFYFGKAFRALQRTQRDMTRNITDKLSAYINHCLSVKTLRQLTNKTISVAKVSSYISSYRNRNAPPTGPTGPTEADISNALMPLFKYFDDNFFIMNQTLTPDAMIAVMTRLWKEVLMTIESLLVPALSDLPSQQKQLSQPELDIVFKWLQSLFEFFNAVDEETGQANGVPTNVLKSPKYHEIQTLNFFYFETTENLVRTSERMASATAQSQQAQRSRLSAPAHLGAPSAGGLLAAGAAPGARRAKSIMLARNLGTMRKAKEEKWKAAQAEPSDDMILRILRMRPEAAGYLRDRSRQKERLAAAAAAEMIVRQSLMSSGGGRMTGPSVIRR</sequence>
<feature type="domain" description="MHD1" evidence="4">
    <location>
        <begin position="693"/>
        <end position="819"/>
    </location>
</feature>
<dbReference type="Gene3D" id="1.10.357.50">
    <property type="match status" value="1"/>
</dbReference>
<reference evidence="6 7" key="1">
    <citation type="submission" date="2022-12" db="EMBL/GenBank/DDBJ databases">
        <title>Genomic features and morphological characterization of a novel Knufia sp. strain isolated from spacecraft assembly facility.</title>
        <authorList>
            <person name="Teixeira M."/>
            <person name="Chander A.M."/>
            <person name="Stajich J.E."/>
            <person name="Venkateswaran K."/>
        </authorList>
    </citation>
    <scope>NUCLEOTIDE SEQUENCE [LARGE SCALE GENOMIC DNA]</scope>
    <source>
        <strain evidence="6 7">FJI-L2-BK-P2</strain>
    </source>
</reference>
<dbReference type="PROSITE" id="PS50004">
    <property type="entry name" value="C2"/>
    <property type="match status" value="1"/>
</dbReference>
<dbReference type="Proteomes" id="UP001316803">
    <property type="component" value="Unassembled WGS sequence"/>
</dbReference>
<dbReference type="InterPro" id="IPR014770">
    <property type="entry name" value="Munc13_1"/>
</dbReference>
<dbReference type="CDD" id="cd04043">
    <property type="entry name" value="C2_Munc13_fungal"/>
    <property type="match status" value="1"/>
</dbReference>
<dbReference type="PROSITE" id="PS51259">
    <property type="entry name" value="MHD2"/>
    <property type="match status" value="1"/>
</dbReference>
<dbReference type="InterPro" id="IPR000008">
    <property type="entry name" value="C2_dom"/>
</dbReference>
<evidence type="ECO:0000259" key="4">
    <source>
        <dbReference type="PROSITE" id="PS51258"/>
    </source>
</evidence>
<feature type="coiled-coil region" evidence="1">
    <location>
        <begin position="199"/>
        <end position="226"/>
    </location>
</feature>
<dbReference type="Pfam" id="PF06292">
    <property type="entry name" value="MUN"/>
    <property type="match status" value="1"/>
</dbReference>
<evidence type="ECO:0000259" key="5">
    <source>
        <dbReference type="PROSITE" id="PS51259"/>
    </source>
</evidence>
<dbReference type="InterPro" id="IPR052811">
    <property type="entry name" value="Glucose_resp_signaling"/>
</dbReference>
<keyword evidence="1" id="KW-0175">Coiled coil</keyword>
<gene>
    <name evidence="6" type="ORF">OHC33_006578</name>
</gene>
<comment type="caution">
    <text evidence="6">The sequence shown here is derived from an EMBL/GenBank/DDBJ whole genome shotgun (WGS) entry which is preliminary data.</text>
</comment>
<dbReference type="PANTHER" id="PTHR47263:SF1">
    <property type="entry name" value="C2 DOMAIN PROTEIN (AFU_ORTHOLOGUE AFUA_7G02350)"/>
    <property type="match status" value="1"/>
</dbReference>
<evidence type="ECO:0000256" key="1">
    <source>
        <dbReference type="SAM" id="Coils"/>
    </source>
</evidence>
<feature type="compositionally biased region" description="Polar residues" evidence="2">
    <location>
        <begin position="1"/>
        <end position="28"/>
    </location>
</feature>